<reference evidence="3 4" key="1">
    <citation type="submission" date="2014-01" db="EMBL/GenBank/DDBJ databases">
        <title>Genome sequence determination for a cystic fibrosis isolate, Inquilinus limosus.</title>
        <authorList>
            <person name="Pino M."/>
            <person name="Di Conza J."/>
            <person name="Gutkind G."/>
        </authorList>
    </citation>
    <scope>NUCLEOTIDE SEQUENCE [LARGE SCALE GENOMIC DNA]</scope>
    <source>
        <strain evidence="3 4">MP06</strain>
    </source>
</reference>
<dbReference type="InterPro" id="IPR018146">
    <property type="entry name" value="Glyoxalase_1_CS"/>
</dbReference>
<comment type="caution">
    <text evidence="3">The sequence shown here is derived from an EMBL/GenBank/DDBJ whole genome shotgun (WGS) entry which is preliminary data.</text>
</comment>
<dbReference type="InterPro" id="IPR004360">
    <property type="entry name" value="Glyas_Fos-R_dOase_dom"/>
</dbReference>
<dbReference type="Gene3D" id="3.10.180.10">
    <property type="entry name" value="2,3-Dihydroxybiphenyl 1,2-Dioxygenase, domain 1"/>
    <property type="match status" value="1"/>
</dbReference>
<dbReference type="PANTHER" id="PTHR21366">
    <property type="entry name" value="GLYOXALASE FAMILY PROTEIN"/>
    <property type="match status" value="1"/>
</dbReference>
<keyword evidence="3" id="KW-0808">Transferase</keyword>
<dbReference type="InterPro" id="IPR029068">
    <property type="entry name" value="Glyas_Bleomycin-R_OHBP_Dase"/>
</dbReference>
<dbReference type="PANTHER" id="PTHR21366:SF14">
    <property type="entry name" value="GLYOXALASE DOMAIN-CONTAINING PROTEIN 5"/>
    <property type="match status" value="1"/>
</dbReference>
<dbReference type="Pfam" id="PF00903">
    <property type="entry name" value="Glyoxalase"/>
    <property type="match status" value="1"/>
</dbReference>
<dbReference type="PROSITE" id="PS00934">
    <property type="entry name" value="GLYOXALASE_I_1"/>
    <property type="match status" value="1"/>
</dbReference>
<dbReference type="InterPro" id="IPR050383">
    <property type="entry name" value="GlyoxalaseI/FosfomycinResist"/>
</dbReference>
<keyword evidence="1" id="KW-0479">Metal-binding</keyword>
<dbReference type="Proteomes" id="UP000029995">
    <property type="component" value="Unassembled WGS sequence"/>
</dbReference>
<protein>
    <submittedName>
        <fullName evidence="3">Glutathione transferase</fullName>
    </submittedName>
</protein>
<dbReference type="InterPro" id="IPR037523">
    <property type="entry name" value="VOC_core"/>
</dbReference>
<evidence type="ECO:0000313" key="4">
    <source>
        <dbReference type="Proteomes" id="UP000029995"/>
    </source>
</evidence>
<evidence type="ECO:0000259" key="2">
    <source>
        <dbReference type="PROSITE" id="PS51819"/>
    </source>
</evidence>
<dbReference type="SUPFAM" id="SSF54593">
    <property type="entry name" value="Glyoxalase/Bleomycin resistance protein/Dihydroxybiphenyl dioxygenase"/>
    <property type="match status" value="1"/>
</dbReference>
<accession>A0A0A0CXM6</accession>
<sequence length="140" mass="15583">MVTGINHITLAVSDIGRSFRFYVDVLGLKPLARWSRGAYLLAGDLWLCLSVDGKARSSPHPDYTHIAFSVADFAACSNRLADHGAPIWRDNQTEGPSVYFLDPDGHKLEIHDGDWRTRLQSMRDNPWEAGIEFFPAGDGP</sequence>
<name>A0A0A0CXM6_9PROT</name>
<dbReference type="PROSITE" id="PS51819">
    <property type="entry name" value="VOC"/>
    <property type="match status" value="1"/>
</dbReference>
<dbReference type="GO" id="GO:0004462">
    <property type="term" value="F:lactoylglutathione lyase activity"/>
    <property type="evidence" value="ECO:0007669"/>
    <property type="project" value="InterPro"/>
</dbReference>
<dbReference type="EMBL" id="JANX01000790">
    <property type="protein sequence ID" value="KGM30544.1"/>
    <property type="molecule type" value="Genomic_DNA"/>
</dbReference>
<dbReference type="GO" id="GO:0016740">
    <property type="term" value="F:transferase activity"/>
    <property type="evidence" value="ECO:0007669"/>
    <property type="project" value="UniProtKB-KW"/>
</dbReference>
<dbReference type="OrthoDB" id="9798430at2"/>
<organism evidence="3 4">
    <name type="scientific">Inquilinus limosus MP06</name>
    <dbReference type="NCBI Taxonomy" id="1398085"/>
    <lineage>
        <taxon>Bacteria</taxon>
        <taxon>Pseudomonadati</taxon>
        <taxon>Pseudomonadota</taxon>
        <taxon>Alphaproteobacteria</taxon>
        <taxon>Rhodospirillales</taxon>
        <taxon>Rhodospirillaceae</taxon>
        <taxon>Inquilinus</taxon>
    </lineage>
</organism>
<feature type="domain" description="VOC" evidence="2">
    <location>
        <begin position="4"/>
        <end position="113"/>
    </location>
</feature>
<dbReference type="RefSeq" id="WP_034848316.1">
    <property type="nucleotide sequence ID" value="NZ_JANX01000790.1"/>
</dbReference>
<evidence type="ECO:0000313" key="3">
    <source>
        <dbReference type="EMBL" id="KGM30544.1"/>
    </source>
</evidence>
<proteinExistence type="predicted"/>
<dbReference type="GO" id="GO:0046872">
    <property type="term" value="F:metal ion binding"/>
    <property type="evidence" value="ECO:0007669"/>
    <property type="project" value="UniProtKB-KW"/>
</dbReference>
<dbReference type="CDD" id="cd07244">
    <property type="entry name" value="FosA"/>
    <property type="match status" value="1"/>
</dbReference>
<dbReference type="AlphaFoldDB" id="A0A0A0CXM6"/>
<evidence type="ECO:0000256" key="1">
    <source>
        <dbReference type="ARBA" id="ARBA00022723"/>
    </source>
</evidence>
<gene>
    <name evidence="3" type="ORF">P409_32385</name>
</gene>